<evidence type="ECO:0000256" key="1">
    <source>
        <dbReference type="SAM" id="Phobius"/>
    </source>
</evidence>
<feature type="transmembrane region" description="Helical" evidence="1">
    <location>
        <begin position="6"/>
        <end position="22"/>
    </location>
</feature>
<dbReference type="Proteomes" id="UP001164244">
    <property type="component" value="Chromosome"/>
</dbReference>
<keyword evidence="1" id="KW-0472">Membrane</keyword>
<keyword evidence="1" id="KW-1133">Transmembrane helix</keyword>
<dbReference type="RefSeq" id="WP_265138862.1">
    <property type="nucleotide sequence ID" value="NZ_CP110418.1"/>
</dbReference>
<name>A0AA46X415_9FIRM</name>
<sequence>MFENIVIGLFGLVMVNYLVIIARQRIVKIVIGILGNSFFGLSLFSDYIALPSYMIDLKYILILILCVACVFDLWRHNRSGKITAGDKRMYDTFIGRIKFIVIFFLLLCGVASVIHYFG</sequence>
<organism evidence="2 3">
    <name type="scientific">Veillonella rogosae</name>
    <dbReference type="NCBI Taxonomy" id="423477"/>
    <lineage>
        <taxon>Bacteria</taxon>
        <taxon>Bacillati</taxon>
        <taxon>Bacillota</taxon>
        <taxon>Negativicutes</taxon>
        <taxon>Veillonellales</taxon>
        <taxon>Veillonellaceae</taxon>
        <taxon>Veillonella</taxon>
    </lineage>
</organism>
<gene>
    <name evidence="2" type="ORF">OKW85_03775</name>
</gene>
<protein>
    <submittedName>
        <fullName evidence="2">Uncharacterized protein</fullName>
    </submittedName>
</protein>
<evidence type="ECO:0000313" key="3">
    <source>
        <dbReference type="Proteomes" id="UP001164244"/>
    </source>
</evidence>
<evidence type="ECO:0000313" key="2">
    <source>
        <dbReference type="EMBL" id="UZG51725.1"/>
    </source>
</evidence>
<proteinExistence type="predicted"/>
<dbReference type="AlphaFoldDB" id="A0AA46X415"/>
<feature type="transmembrane region" description="Helical" evidence="1">
    <location>
        <begin position="29"/>
        <end position="50"/>
    </location>
</feature>
<feature type="transmembrane region" description="Helical" evidence="1">
    <location>
        <begin position="95"/>
        <end position="117"/>
    </location>
</feature>
<reference evidence="2" key="1">
    <citation type="submission" date="2022-11" db="EMBL/GenBank/DDBJ databases">
        <title>Complete genome sequence of Veillonella rogosae KCOM 3468 isolated from human Subgingival dental plaque of Chronic peridontitis Lesion.</title>
        <authorList>
            <person name="Park S.-N."/>
            <person name="Lim Y.K."/>
            <person name="Kook J.-K."/>
        </authorList>
    </citation>
    <scope>NUCLEOTIDE SEQUENCE</scope>
    <source>
        <strain evidence="2">KCOM 3468</strain>
    </source>
</reference>
<dbReference type="KEGG" id="vrg:OKW85_03775"/>
<keyword evidence="1" id="KW-0812">Transmembrane</keyword>
<feature type="transmembrane region" description="Helical" evidence="1">
    <location>
        <begin position="56"/>
        <end position="74"/>
    </location>
</feature>
<accession>A0AA46X415</accession>
<dbReference type="EMBL" id="CP110418">
    <property type="protein sequence ID" value="UZG51725.1"/>
    <property type="molecule type" value="Genomic_DNA"/>
</dbReference>